<reference evidence="6 7" key="1">
    <citation type="submission" date="2021-07" db="EMBL/GenBank/DDBJ databases">
        <authorList>
            <person name="So Y."/>
        </authorList>
    </citation>
    <scope>NUCLEOTIDE SEQUENCE [LARGE SCALE GENOMIC DNA]</scope>
    <source>
        <strain evidence="6 7">HJA6</strain>
    </source>
</reference>
<evidence type="ECO:0000259" key="5">
    <source>
        <dbReference type="PROSITE" id="PS50931"/>
    </source>
</evidence>
<dbReference type="InterPro" id="IPR000847">
    <property type="entry name" value="LysR_HTH_N"/>
</dbReference>
<keyword evidence="2" id="KW-0805">Transcription regulation</keyword>
<proteinExistence type="inferred from homology"/>
<dbReference type="PANTHER" id="PTHR30419">
    <property type="entry name" value="HTH-TYPE TRANSCRIPTIONAL REGULATOR YBHD"/>
    <property type="match status" value="1"/>
</dbReference>
<evidence type="ECO:0000313" key="7">
    <source>
        <dbReference type="Proteomes" id="UP001196565"/>
    </source>
</evidence>
<keyword evidence="3" id="KW-0238">DNA-binding</keyword>
<dbReference type="SUPFAM" id="SSF53850">
    <property type="entry name" value="Periplasmic binding protein-like II"/>
    <property type="match status" value="1"/>
</dbReference>
<protein>
    <submittedName>
        <fullName evidence="6">LysR family transcriptional regulator</fullName>
    </submittedName>
</protein>
<comment type="caution">
    <text evidence="6">The sequence shown here is derived from an EMBL/GenBank/DDBJ whole genome shotgun (WGS) entry which is preliminary data.</text>
</comment>
<evidence type="ECO:0000256" key="3">
    <source>
        <dbReference type="ARBA" id="ARBA00023125"/>
    </source>
</evidence>
<feature type="domain" description="HTH lysR-type" evidence="5">
    <location>
        <begin position="1"/>
        <end position="58"/>
    </location>
</feature>
<dbReference type="PANTHER" id="PTHR30419:SF8">
    <property type="entry name" value="NITROGEN ASSIMILATION TRANSCRIPTIONAL ACTIVATOR-RELATED"/>
    <property type="match status" value="1"/>
</dbReference>
<name>A0ABS7ADR8_9PROT</name>
<dbReference type="Gene3D" id="3.40.190.290">
    <property type="match status" value="1"/>
</dbReference>
<dbReference type="PRINTS" id="PR00039">
    <property type="entry name" value="HTHLYSR"/>
</dbReference>
<dbReference type="Gene3D" id="1.10.10.10">
    <property type="entry name" value="Winged helix-like DNA-binding domain superfamily/Winged helix DNA-binding domain"/>
    <property type="match status" value="1"/>
</dbReference>
<evidence type="ECO:0000313" key="6">
    <source>
        <dbReference type="EMBL" id="MBW6400453.1"/>
    </source>
</evidence>
<evidence type="ECO:0000256" key="1">
    <source>
        <dbReference type="ARBA" id="ARBA00009437"/>
    </source>
</evidence>
<keyword evidence="7" id="KW-1185">Reference proteome</keyword>
<dbReference type="SUPFAM" id="SSF46785">
    <property type="entry name" value="Winged helix' DNA-binding domain"/>
    <property type="match status" value="1"/>
</dbReference>
<dbReference type="Proteomes" id="UP001196565">
    <property type="component" value="Unassembled WGS sequence"/>
</dbReference>
<evidence type="ECO:0000256" key="2">
    <source>
        <dbReference type="ARBA" id="ARBA00023015"/>
    </source>
</evidence>
<comment type="similarity">
    <text evidence="1">Belongs to the LysR transcriptional regulatory family.</text>
</comment>
<dbReference type="RefSeq" id="WP_219765029.1">
    <property type="nucleotide sequence ID" value="NZ_JAHYBZ010000008.1"/>
</dbReference>
<dbReference type="InterPro" id="IPR036388">
    <property type="entry name" value="WH-like_DNA-bd_sf"/>
</dbReference>
<dbReference type="InterPro" id="IPR050950">
    <property type="entry name" value="HTH-type_LysR_regulators"/>
</dbReference>
<keyword evidence="4" id="KW-0804">Transcription</keyword>
<gene>
    <name evidence="6" type="ORF">KPL78_21515</name>
</gene>
<evidence type="ECO:0000256" key="4">
    <source>
        <dbReference type="ARBA" id="ARBA00023163"/>
    </source>
</evidence>
<accession>A0ABS7ADR8</accession>
<dbReference type="EMBL" id="JAHYBZ010000008">
    <property type="protein sequence ID" value="MBW6400453.1"/>
    <property type="molecule type" value="Genomic_DNA"/>
</dbReference>
<dbReference type="PROSITE" id="PS50931">
    <property type="entry name" value="HTH_LYSR"/>
    <property type="match status" value="1"/>
</dbReference>
<dbReference type="InterPro" id="IPR005119">
    <property type="entry name" value="LysR_subst-bd"/>
</dbReference>
<organism evidence="6 7">
    <name type="scientific">Roseomonas alba</name>
    <dbReference type="NCBI Taxonomy" id="2846776"/>
    <lineage>
        <taxon>Bacteria</taxon>
        <taxon>Pseudomonadati</taxon>
        <taxon>Pseudomonadota</taxon>
        <taxon>Alphaproteobacteria</taxon>
        <taxon>Acetobacterales</taxon>
        <taxon>Roseomonadaceae</taxon>
        <taxon>Roseomonas</taxon>
    </lineage>
</organism>
<sequence length="322" mass="35610">MNTRAIEQFLKVVELRSVSRAATVLGQSQPALSRALRQLEADIGTELLYRDGRGVRLTDQGERFARWAAEFVDQIDQMRRDLDGEAGGRLRGATIGLLPALSRQLAVPLTRALRDLYPDALLRIVEGSCGHLVEWLADGRLDIAIVFDKPPLRRLNPEPVATQFLHLVGAKSLGKLGSTIPFRELADRPLILSSRPLGNRGELEGIAQRLGIELDVVMEVDSLDSLLKLLEAGEGWSILPAKALQEEIAHYRLQAAELIEPRMDRTLVLVLPVNRVPMPGAAALVRAIKSEIQRIYAVEGRRPRDTGIGWADRAQPMQRGAE</sequence>
<dbReference type="Pfam" id="PF00126">
    <property type="entry name" value="HTH_1"/>
    <property type="match status" value="1"/>
</dbReference>
<dbReference type="Pfam" id="PF03466">
    <property type="entry name" value="LysR_substrate"/>
    <property type="match status" value="1"/>
</dbReference>
<dbReference type="InterPro" id="IPR036390">
    <property type="entry name" value="WH_DNA-bd_sf"/>
</dbReference>